<evidence type="ECO:0000256" key="13">
    <source>
        <dbReference type="RuleBase" id="RU362101"/>
    </source>
</evidence>
<keyword evidence="5" id="KW-1003">Cell membrane</keyword>
<dbReference type="GO" id="GO:0010045">
    <property type="term" value="P:response to nickel cation"/>
    <property type="evidence" value="ECO:0007669"/>
    <property type="project" value="TreeGrafter"/>
</dbReference>
<keyword evidence="3" id="KW-0171">Cobalt transport</keyword>
<feature type="transmembrane region" description="Helical" evidence="13">
    <location>
        <begin position="74"/>
        <end position="93"/>
    </location>
</feature>
<protein>
    <recommendedName>
        <fullName evidence="13">Nickel/cobalt efflux system</fullName>
    </recommendedName>
</protein>
<comment type="function">
    <text evidence="1">Efflux system for nickel and cobalt.</text>
</comment>
<dbReference type="AlphaFoldDB" id="A0A964WTR0"/>
<dbReference type="PANTHER" id="PTHR40659">
    <property type="entry name" value="NICKEL/COBALT EFFLUX SYSTEM RCNA"/>
    <property type="match status" value="1"/>
</dbReference>
<evidence type="ECO:0000313" key="17">
    <source>
        <dbReference type="Proteomes" id="UP000773614"/>
    </source>
</evidence>
<evidence type="ECO:0000256" key="5">
    <source>
        <dbReference type="ARBA" id="ARBA00022475"/>
    </source>
</evidence>
<feature type="region of interest" description="Disordered" evidence="14">
    <location>
        <begin position="191"/>
        <end position="221"/>
    </location>
</feature>
<dbReference type="Pfam" id="PF03824">
    <property type="entry name" value="NicO"/>
    <property type="match status" value="1"/>
</dbReference>
<accession>A0A964WTR0</accession>
<keyword evidence="15" id="KW-0732">Signal</keyword>
<comment type="caution">
    <text evidence="16">The sequence shown here is derived from an EMBL/GenBank/DDBJ whole genome shotgun (WGS) entry which is preliminary data.</text>
</comment>
<dbReference type="OrthoDB" id="9812956at2"/>
<name>A0A964WTR0_9HYPH</name>
<dbReference type="GO" id="GO:0015099">
    <property type="term" value="F:nickel cation transmembrane transporter activity"/>
    <property type="evidence" value="ECO:0007669"/>
    <property type="project" value="UniProtKB-UniRule"/>
</dbReference>
<evidence type="ECO:0000256" key="6">
    <source>
        <dbReference type="ARBA" id="ARBA00022596"/>
    </source>
</evidence>
<evidence type="ECO:0000256" key="14">
    <source>
        <dbReference type="SAM" id="MobiDB-lite"/>
    </source>
</evidence>
<gene>
    <name evidence="16" type="ORF">E4O86_11040</name>
</gene>
<keyword evidence="17" id="KW-1185">Reference proteome</keyword>
<dbReference type="GO" id="GO:0032025">
    <property type="term" value="P:response to cobalt ion"/>
    <property type="evidence" value="ECO:0007669"/>
    <property type="project" value="TreeGrafter"/>
</dbReference>
<keyword evidence="8 13" id="KW-1133">Transmembrane helix</keyword>
<keyword evidence="12" id="KW-0170">Cobalt</keyword>
<evidence type="ECO:0000256" key="3">
    <source>
        <dbReference type="ARBA" id="ARBA00022426"/>
    </source>
</evidence>
<feature type="chain" id="PRO_5037928489" description="Nickel/cobalt efflux system" evidence="15">
    <location>
        <begin position="29"/>
        <end position="345"/>
    </location>
</feature>
<keyword evidence="7 13" id="KW-0812">Transmembrane</keyword>
<dbReference type="GO" id="GO:0046583">
    <property type="term" value="F:monoatomic cation efflux transmembrane transporter activity"/>
    <property type="evidence" value="ECO:0007669"/>
    <property type="project" value="TreeGrafter"/>
</dbReference>
<feature type="transmembrane region" description="Helical" evidence="13">
    <location>
        <begin position="151"/>
        <end position="170"/>
    </location>
</feature>
<dbReference type="PANTHER" id="PTHR40659:SF1">
    <property type="entry name" value="NICKEL_COBALT EFFLUX SYSTEM RCNA"/>
    <property type="match status" value="1"/>
</dbReference>
<dbReference type="GO" id="GO:0005886">
    <property type="term" value="C:plasma membrane"/>
    <property type="evidence" value="ECO:0007669"/>
    <property type="project" value="UniProtKB-SubCell"/>
</dbReference>
<dbReference type="InterPro" id="IPR051224">
    <property type="entry name" value="NiCoT_RcnA"/>
</dbReference>
<evidence type="ECO:0000256" key="2">
    <source>
        <dbReference type="ARBA" id="ARBA00004651"/>
    </source>
</evidence>
<evidence type="ECO:0000256" key="15">
    <source>
        <dbReference type="SAM" id="SignalP"/>
    </source>
</evidence>
<feature type="compositionally biased region" description="Basic and acidic residues" evidence="14">
    <location>
        <begin position="204"/>
        <end position="221"/>
    </location>
</feature>
<dbReference type="GO" id="GO:0006824">
    <property type="term" value="P:cobalt ion transport"/>
    <property type="evidence" value="ECO:0007669"/>
    <property type="project" value="UniProtKB-KW"/>
</dbReference>
<feature type="transmembrane region" description="Helical" evidence="13">
    <location>
        <begin position="114"/>
        <end position="139"/>
    </location>
</feature>
<dbReference type="InterPro" id="IPR011541">
    <property type="entry name" value="Ni/Co_transpt_high_affinity"/>
</dbReference>
<sequence length="345" mass="34537">MRRRACSPALGALVFAAAALVSLGSAHGAASPFGVGLPEQGGAGWLPWIAAWQREFYRELTGALKGLHGDGRTFWWLAGLSFTYGIVHAAGPGHGKVVISSYLLATGQSAKRGIAIALLAALAQAGVAILIVAIMAAALRMTSFAITDTARLLEVGSYGLIAALGIAILVRKGREALAMLAPAGGRGTAAVSGHHAGHHRHAGGGHDHAHGHDHDHGHAHDGCGCGHSHVPTPDMAARVHGIRGAAAAILSVGVRPCTGALIVLVFALAQGIFWAGIASTVLMAFGTALAVAALAAFAVGAKSAALKVLGAETRLGSLVVLGGETAAAVAITAFGLLLLAGALYG</sequence>
<proteinExistence type="inferred from homology"/>
<keyword evidence="6" id="KW-0533">Nickel</keyword>
<evidence type="ECO:0000256" key="11">
    <source>
        <dbReference type="ARBA" id="ARBA00023136"/>
    </source>
</evidence>
<keyword evidence="9" id="KW-0406">Ion transport</keyword>
<reference evidence="16" key="1">
    <citation type="submission" date="2019-03" db="EMBL/GenBank/DDBJ databases">
        <title>Afifella sp. nov., isolated from activated sludge.</title>
        <authorList>
            <person name="Li Q."/>
            <person name="Liu Y."/>
        </authorList>
    </citation>
    <scope>NUCLEOTIDE SEQUENCE</scope>
    <source>
        <strain evidence="16">L72</strain>
    </source>
</reference>
<evidence type="ECO:0000256" key="7">
    <source>
        <dbReference type="ARBA" id="ARBA00022692"/>
    </source>
</evidence>
<feature type="transmembrane region" description="Helical" evidence="13">
    <location>
        <begin position="318"/>
        <end position="344"/>
    </location>
</feature>
<keyword evidence="11 13" id="KW-0472">Membrane</keyword>
<keyword evidence="10" id="KW-0921">Nickel transport</keyword>
<evidence type="ECO:0000256" key="12">
    <source>
        <dbReference type="ARBA" id="ARBA00023285"/>
    </source>
</evidence>
<feature type="transmembrane region" description="Helical" evidence="13">
    <location>
        <begin position="245"/>
        <end position="266"/>
    </location>
</feature>
<evidence type="ECO:0000256" key="1">
    <source>
        <dbReference type="ARBA" id="ARBA00002510"/>
    </source>
</evidence>
<feature type="transmembrane region" description="Helical" evidence="13">
    <location>
        <begin position="272"/>
        <end position="297"/>
    </location>
</feature>
<evidence type="ECO:0000313" key="16">
    <source>
        <dbReference type="EMBL" id="MYZ48246.1"/>
    </source>
</evidence>
<organism evidence="16 17">
    <name type="scientific">Propylenella binzhouense</name>
    <dbReference type="NCBI Taxonomy" id="2555902"/>
    <lineage>
        <taxon>Bacteria</taxon>
        <taxon>Pseudomonadati</taxon>
        <taxon>Pseudomonadota</taxon>
        <taxon>Alphaproteobacteria</taxon>
        <taxon>Hyphomicrobiales</taxon>
        <taxon>Propylenellaceae</taxon>
        <taxon>Propylenella</taxon>
    </lineage>
</organism>
<feature type="signal peptide" evidence="15">
    <location>
        <begin position="1"/>
        <end position="28"/>
    </location>
</feature>
<comment type="similarity">
    <text evidence="13">Belongs to the NiCoT transporter (TC 2.A.52) family.</text>
</comment>
<dbReference type="Proteomes" id="UP000773614">
    <property type="component" value="Unassembled WGS sequence"/>
</dbReference>
<evidence type="ECO:0000256" key="9">
    <source>
        <dbReference type="ARBA" id="ARBA00023065"/>
    </source>
</evidence>
<evidence type="ECO:0000256" key="4">
    <source>
        <dbReference type="ARBA" id="ARBA00022448"/>
    </source>
</evidence>
<dbReference type="EMBL" id="SPKJ01000032">
    <property type="protein sequence ID" value="MYZ48246.1"/>
    <property type="molecule type" value="Genomic_DNA"/>
</dbReference>
<evidence type="ECO:0000256" key="8">
    <source>
        <dbReference type="ARBA" id="ARBA00022989"/>
    </source>
</evidence>
<comment type="subcellular location">
    <subcellularLocation>
        <location evidence="2 13">Cell membrane</location>
        <topology evidence="2 13">Multi-pass membrane protein</topology>
    </subcellularLocation>
</comment>
<keyword evidence="4 13" id="KW-0813">Transport</keyword>
<evidence type="ECO:0000256" key="10">
    <source>
        <dbReference type="ARBA" id="ARBA00023112"/>
    </source>
</evidence>